<accession>A0ABV8Y8E7</accession>
<keyword evidence="2" id="KW-1185">Reference proteome</keyword>
<dbReference type="RefSeq" id="WP_380129989.1">
    <property type="nucleotide sequence ID" value="NZ_JBHSEG010000008.1"/>
</dbReference>
<reference evidence="2" key="1">
    <citation type="journal article" date="2019" name="Int. J. Syst. Evol. Microbiol.">
        <title>The Global Catalogue of Microorganisms (GCM) 10K type strain sequencing project: providing services to taxonomists for standard genome sequencing and annotation.</title>
        <authorList>
            <consortium name="The Broad Institute Genomics Platform"/>
            <consortium name="The Broad Institute Genome Sequencing Center for Infectious Disease"/>
            <person name="Wu L."/>
            <person name="Ma J."/>
        </authorList>
    </citation>
    <scope>NUCLEOTIDE SEQUENCE [LARGE SCALE GENOMIC DNA]</scope>
    <source>
        <strain evidence="2">CCUG 39970</strain>
    </source>
</reference>
<dbReference type="EMBL" id="JBHSEG010000008">
    <property type="protein sequence ID" value="MFC4455276.1"/>
    <property type="molecule type" value="Genomic_DNA"/>
</dbReference>
<sequence length="97" mass="11295">MEFLTYELHSGNTVTFKSDEGGEKSFEIHYDFSGPMPIAFFEHPERWNFTRDGSIPFSHPHIVRGHPFTSEEDLRRLMIMRCRDHGIVVHSDEARGS</sequence>
<dbReference type="Proteomes" id="UP001595939">
    <property type="component" value="Unassembled WGS sequence"/>
</dbReference>
<comment type="caution">
    <text evidence="1">The sequence shown here is derived from an EMBL/GenBank/DDBJ whole genome shotgun (WGS) entry which is preliminary data.</text>
</comment>
<evidence type="ECO:0000313" key="1">
    <source>
        <dbReference type="EMBL" id="MFC4455276.1"/>
    </source>
</evidence>
<name>A0ABV8Y8E7_9DEIO</name>
<evidence type="ECO:0000313" key="2">
    <source>
        <dbReference type="Proteomes" id="UP001595939"/>
    </source>
</evidence>
<gene>
    <name evidence="1" type="ORF">ACFO0P_15975</name>
</gene>
<proteinExistence type="predicted"/>
<organism evidence="1 2">
    <name type="scientific">Deinococcus sonorensis</name>
    <dbReference type="NCBI Taxonomy" id="309891"/>
    <lineage>
        <taxon>Bacteria</taxon>
        <taxon>Thermotogati</taxon>
        <taxon>Deinococcota</taxon>
        <taxon>Deinococci</taxon>
        <taxon>Deinococcales</taxon>
        <taxon>Deinococcaceae</taxon>
        <taxon>Deinococcus</taxon>
    </lineage>
</organism>
<protein>
    <submittedName>
        <fullName evidence="1">Uncharacterized protein</fullName>
    </submittedName>
</protein>